<protein>
    <submittedName>
        <fullName evidence="1">Uncharacterized protein</fullName>
    </submittedName>
</protein>
<name>A0A382H2K0_9ZZZZ</name>
<dbReference type="EMBL" id="UINC01058737">
    <property type="protein sequence ID" value="SVB81345.1"/>
    <property type="molecule type" value="Genomic_DNA"/>
</dbReference>
<evidence type="ECO:0000313" key="1">
    <source>
        <dbReference type="EMBL" id="SVB81345.1"/>
    </source>
</evidence>
<accession>A0A382H2K0</accession>
<reference evidence="1" key="1">
    <citation type="submission" date="2018-05" db="EMBL/GenBank/DDBJ databases">
        <authorList>
            <person name="Lanie J.A."/>
            <person name="Ng W.-L."/>
            <person name="Kazmierczak K.M."/>
            <person name="Andrzejewski T.M."/>
            <person name="Davidsen T.M."/>
            <person name="Wayne K.J."/>
            <person name="Tettelin H."/>
            <person name="Glass J.I."/>
            <person name="Rusch D."/>
            <person name="Podicherti R."/>
            <person name="Tsui H.-C.T."/>
            <person name="Winkler M.E."/>
        </authorList>
    </citation>
    <scope>NUCLEOTIDE SEQUENCE</scope>
</reference>
<proteinExistence type="predicted"/>
<gene>
    <name evidence="1" type="ORF">METZ01_LOCUS234199</name>
</gene>
<dbReference type="AlphaFoldDB" id="A0A382H2K0"/>
<organism evidence="1">
    <name type="scientific">marine metagenome</name>
    <dbReference type="NCBI Taxonomy" id="408172"/>
    <lineage>
        <taxon>unclassified sequences</taxon>
        <taxon>metagenomes</taxon>
        <taxon>ecological metagenomes</taxon>
    </lineage>
</organism>
<sequence length="105" mass="11453">MICFIKDYLIMGESSFNGPYEDSYDAKSFAMSVGADILITSSKYQGTRSGTMQLSTPDQQTTYHSGTITGSSEGCGSYSGTSITYGTKKLKFLILFIGMIKEDCF</sequence>